<keyword evidence="3" id="KW-1133">Transmembrane helix</keyword>
<accession>A0A1K2IK17</accession>
<dbReference type="Gene3D" id="3.40.50.2300">
    <property type="match status" value="2"/>
</dbReference>
<dbReference type="InterPro" id="IPR018392">
    <property type="entry name" value="LysM"/>
</dbReference>
<keyword evidence="4" id="KW-0472">Membrane</keyword>
<dbReference type="EMBL" id="FPKV01000002">
    <property type="protein sequence ID" value="SFZ92793.1"/>
    <property type="molecule type" value="Genomic_DNA"/>
</dbReference>
<evidence type="ECO:0000256" key="3">
    <source>
        <dbReference type="ARBA" id="ARBA00022989"/>
    </source>
</evidence>
<sequence length="642" mass="72990">MNRFLLALVFVLAFNFTSVNAQNFSTHQVKDGETIDGIAKRYFVTPLDIYSLNPDAKKGLKPNTILIIPISKAKKPEVTIVKELKGFKEHKTRRKETLYSLSKEYKVSEDDIKAYNKFLYANPLRKGDKLKIPIFKVTEVVDENPHITEYTVLPKEGKWRIAYKFGITVKELEMLNPDMGEVLKEGEIINVPNLEGEEVKNIDEQYSYYKVLPKEGFYRLKLKLGLEQSQLEELNPDLKETGLKNGMILKIPYSNLASGVMRAESESINLIDSISDFKTKHIAVMLPFRLNRVDFDSTEDTKKSIKEPYLNASLDFYSGVLMALDSLKTLGISLKVDVYDTKYQVSEVSRIIDENDFETVDAVIGPLTNDTFDKVASRLRVYNTPVVSPIGSDLKLYDNVFQSKPSDGLLKSKIVNFVREDSLTSNILIISDSKTIEVSNDLKREFNQAKQIHSRKNKDGKDDFFVTKEDIQAGLKPGKNIVFLETTNEGFASNVTSVLASLNKSKNIELNEPAVEIVLVTTNINSAFEGDQINNTHLSTLQFHFATTSKEYNFNENNSFVKKYNNLYNTTPNKRAVKGFDLTMDVVLRLVSSENLYMSVKNAALTEYVENKFSYKKKLFGGYYNDSVYLVKYDDLAIIEVK</sequence>
<dbReference type="SMART" id="SM00257">
    <property type="entry name" value="LysM"/>
    <property type="match status" value="4"/>
</dbReference>
<dbReference type="CDD" id="cd00118">
    <property type="entry name" value="LysM"/>
    <property type="match status" value="2"/>
</dbReference>
<dbReference type="PANTHER" id="PTHR33734:SF22">
    <property type="entry name" value="MEMBRANE-BOUND LYTIC MUREIN TRANSGLYCOSYLASE D"/>
    <property type="match status" value="1"/>
</dbReference>
<evidence type="ECO:0000256" key="1">
    <source>
        <dbReference type="ARBA" id="ARBA00004370"/>
    </source>
</evidence>
<keyword evidence="8" id="KW-1185">Reference proteome</keyword>
<dbReference type="Proteomes" id="UP000182544">
    <property type="component" value="Unassembled WGS sequence"/>
</dbReference>
<organism evidence="7 8">
    <name type="scientific">Flaviramulus basaltis</name>
    <dbReference type="NCBI Taxonomy" id="369401"/>
    <lineage>
        <taxon>Bacteria</taxon>
        <taxon>Pseudomonadati</taxon>
        <taxon>Bacteroidota</taxon>
        <taxon>Flavobacteriia</taxon>
        <taxon>Flavobacteriales</taxon>
        <taxon>Flavobacteriaceae</taxon>
        <taxon>Flaviramulus</taxon>
    </lineage>
</organism>
<dbReference type="GO" id="GO:0016020">
    <property type="term" value="C:membrane"/>
    <property type="evidence" value="ECO:0007669"/>
    <property type="project" value="UniProtKB-SubCell"/>
</dbReference>
<dbReference type="InterPro" id="IPR028082">
    <property type="entry name" value="Peripla_BP_I"/>
</dbReference>
<dbReference type="InterPro" id="IPR001828">
    <property type="entry name" value="ANF_lig-bd_rcpt"/>
</dbReference>
<dbReference type="RefSeq" id="WP_072402247.1">
    <property type="nucleotide sequence ID" value="NZ_FPKV01000002.1"/>
</dbReference>
<dbReference type="Pfam" id="PF01094">
    <property type="entry name" value="ANF_receptor"/>
    <property type="match status" value="1"/>
</dbReference>
<dbReference type="AlphaFoldDB" id="A0A1K2IK17"/>
<dbReference type="PROSITE" id="PS51782">
    <property type="entry name" value="LYSM"/>
    <property type="match status" value="2"/>
</dbReference>
<feature type="domain" description="LysM" evidence="6">
    <location>
        <begin position="88"/>
        <end position="132"/>
    </location>
</feature>
<evidence type="ECO:0000313" key="8">
    <source>
        <dbReference type="Proteomes" id="UP000182544"/>
    </source>
</evidence>
<dbReference type="Pfam" id="PF01476">
    <property type="entry name" value="LysM"/>
    <property type="match status" value="3"/>
</dbReference>
<evidence type="ECO:0000313" key="7">
    <source>
        <dbReference type="EMBL" id="SFZ92793.1"/>
    </source>
</evidence>
<dbReference type="Gene3D" id="3.10.350.10">
    <property type="entry name" value="LysM domain"/>
    <property type="match status" value="3"/>
</dbReference>
<dbReference type="InterPro" id="IPR036779">
    <property type="entry name" value="LysM_dom_sf"/>
</dbReference>
<feature type="chain" id="PRO_5012724353" evidence="5">
    <location>
        <begin position="22"/>
        <end position="642"/>
    </location>
</feature>
<keyword evidence="2" id="KW-0812">Transmembrane</keyword>
<dbReference type="OrthoDB" id="2149800at2"/>
<dbReference type="STRING" id="369401.SAMN05428642_102995"/>
<feature type="signal peptide" evidence="5">
    <location>
        <begin position="1"/>
        <end position="21"/>
    </location>
</feature>
<feature type="domain" description="LysM" evidence="6">
    <location>
        <begin position="25"/>
        <end position="68"/>
    </location>
</feature>
<proteinExistence type="predicted"/>
<dbReference type="SUPFAM" id="SSF54106">
    <property type="entry name" value="LysM domain"/>
    <property type="match status" value="3"/>
</dbReference>
<dbReference type="GO" id="GO:0008932">
    <property type="term" value="F:lytic endotransglycosylase activity"/>
    <property type="evidence" value="ECO:0007669"/>
    <property type="project" value="TreeGrafter"/>
</dbReference>
<reference evidence="7 8" key="1">
    <citation type="submission" date="2016-10" db="EMBL/GenBank/DDBJ databases">
        <authorList>
            <person name="de Groot N.N."/>
        </authorList>
    </citation>
    <scope>NUCLEOTIDE SEQUENCE [LARGE SCALE GENOMIC DNA]</scope>
    <source>
        <strain evidence="7 8">DSM 18180</strain>
    </source>
</reference>
<dbReference type="SUPFAM" id="SSF53822">
    <property type="entry name" value="Periplasmic binding protein-like I"/>
    <property type="match status" value="1"/>
</dbReference>
<evidence type="ECO:0000256" key="4">
    <source>
        <dbReference type="ARBA" id="ARBA00023136"/>
    </source>
</evidence>
<keyword evidence="5" id="KW-0732">Signal</keyword>
<dbReference type="CDD" id="cd06268">
    <property type="entry name" value="PBP1_ABC_transporter_LIVBP-like"/>
    <property type="match status" value="1"/>
</dbReference>
<protein>
    <submittedName>
        <fullName evidence="7">ABC-type branched-chain amino acid transport system, substrate-binding protein</fullName>
    </submittedName>
</protein>
<evidence type="ECO:0000256" key="5">
    <source>
        <dbReference type="SAM" id="SignalP"/>
    </source>
</evidence>
<dbReference type="PANTHER" id="PTHR33734">
    <property type="entry name" value="LYSM DOMAIN-CONTAINING GPI-ANCHORED PROTEIN 2"/>
    <property type="match status" value="1"/>
</dbReference>
<evidence type="ECO:0000259" key="6">
    <source>
        <dbReference type="PROSITE" id="PS51782"/>
    </source>
</evidence>
<comment type="subcellular location">
    <subcellularLocation>
        <location evidence="1">Membrane</location>
    </subcellularLocation>
</comment>
<evidence type="ECO:0000256" key="2">
    <source>
        <dbReference type="ARBA" id="ARBA00022692"/>
    </source>
</evidence>
<name>A0A1K2IK17_9FLAO</name>
<gene>
    <name evidence="7" type="ORF">SAMN05428642_102995</name>
</gene>